<organism evidence="2">
    <name type="scientific">mine drainage metagenome</name>
    <dbReference type="NCBI Taxonomy" id="410659"/>
    <lineage>
        <taxon>unclassified sequences</taxon>
        <taxon>metagenomes</taxon>
        <taxon>ecological metagenomes</taxon>
    </lineage>
</organism>
<dbReference type="AlphaFoldDB" id="T1D9S9"/>
<dbReference type="EMBL" id="AUZY01000624">
    <property type="protein sequence ID" value="EQD78199.1"/>
    <property type="molecule type" value="Genomic_DNA"/>
</dbReference>
<reference evidence="2" key="2">
    <citation type="journal article" date="2014" name="ISME J.">
        <title>Microbial stratification in low pH oxic and suboxic macroscopic growths along an acid mine drainage.</title>
        <authorList>
            <person name="Mendez-Garcia C."/>
            <person name="Mesa V."/>
            <person name="Sprenger R.R."/>
            <person name="Richter M."/>
            <person name="Diez M.S."/>
            <person name="Solano J."/>
            <person name="Bargiela R."/>
            <person name="Golyshina O.V."/>
            <person name="Manteca A."/>
            <person name="Ramos J.L."/>
            <person name="Gallego J.R."/>
            <person name="Llorente I."/>
            <person name="Martins Dos Santos V.A."/>
            <person name="Jensen O.N."/>
            <person name="Pelaez A.I."/>
            <person name="Sanchez J."/>
            <person name="Ferrer M."/>
        </authorList>
    </citation>
    <scope>NUCLEOTIDE SEQUENCE</scope>
</reference>
<dbReference type="InterPro" id="IPR027417">
    <property type="entry name" value="P-loop_NTPase"/>
</dbReference>
<sequence length="519" mass="57843">MHTQRLWLRAQQHIADGRLDAAASNLQSLLEREPGNAQARMLLSSVALGRGQLRQGCAEAIAAAQTLPDDAEMIATVAMCLFRVGETVATRQCMQHPAIARTRDGAALARLAHVWQMLGEHASALALMDRAKALGFDNPEFRYFRALQLQFNGRLHEAEREIEDCLRLGPTHGRASLTLARLHRQSAQHHHLDYIARQLSRVESGSEDHAAFEFAHYKELEDLGRFDEAWSALLRGNAVMAARNPHDAALEQRLFARLRQHCTPAFLAELASDNGTTPQPIFVLGLPRSGTTLLERLLGKHAAIAAPGELPDFPRQLRWCADVHGASLLDERVLDRLDVIDYAQLGQRYLAQTQWHAGAQPRYVDKLPSNYMLAGLIHKALPRAPILHLVRAPLDVCFSNFRALFGDAHNYSYSLDDMAVHYRRYRALMAHWHAAMPGVILDVDYAMLVSDTEAVMRRVLAHCKLPFDAACTESTGAGAPVSTLSSAQVREPIHRRGVDAWRRYESQLAPLRNALADLL</sequence>
<dbReference type="Gene3D" id="1.25.40.10">
    <property type="entry name" value="Tetratricopeptide repeat domain"/>
    <property type="match status" value="1"/>
</dbReference>
<evidence type="ECO:0000256" key="1">
    <source>
        <dbReference type="ARBA" id="ARBA00022679"/>
    </source>
</evidence>
<dbReference type="SUPFAM" id="SSF48452">
    <property type="entry name" value="TPR-like"/>
    <property type="match status" value="1"/>
</dbReference>
<gene>
    <name evidence="2" type="ORF">B1B_00851</name>
</gene>
<dbReference type="InterPro" id="IPR026634">
    <property type="entry name" value="TPST-like"/>
</dbReference>
<dbReference type="Pfam" id="PF13469">
    <property type="entry name" value="Sulfotransfer_3"/>
    <property type="match status" value="1"/>
</dbReference>
<dbReference type="GO" id="GO:0005794">
    <property type="term" value="C:Golgi apparatus"/>
    <property type="evidence" value="ECO:0007669"/>
    <property type="project" value="UniProtKB-ARBA"/>
</dbReference>
<accession>T1D9S9</accession>
<dbReference type="Gene3D" id="3.40.50.300">
    <property type="entry name" value="P-loop containing nucleotide triphosphate hydrolases"/>
    <property type="match status" value="1"/>
</dbReference>
<proteinExistence type="predicted"/>
<protein>
    <submittedName>
        <fullName evidence="2">TPR repeat-containing protein</fullName>
    </submittedName>
</protein>
<name>T1D9S9_9ZZZZ</name>
<dbReference type="SUPFAM" id="SSF52540">
    <property type="entry name" value="P-loop containing nucleoside triphosphate hydrolases"/>
    <property type="match status" value="1"/>
</dbReference>
<dbReference type="GO" id="GO:0008476">
    <property type="term" value="F:protein-tyrosine sulfotransferase activity"/>
    <property type="evidence" value="ECO:0007669"/>
    <property type="project" value="InterPro"/>
</dbReference>
<dbReference type="PANTHER" id="PTHR12788:SF10">
    <property type="entry name" value="PROTEIN-TYROSINE SULFOTRANSFERASE"/>
    <property type="match status" value="1"/>
</dbReference>
<keyword evidence="1" id="KW-0808">Transferase</keyword>
<dbReference type="PANTHER" id="PTHR12788">
    <property type="entry name" value="PROTEIN-TYROSINE SULFOTRANSFERASE 2"/>
    <property type="match status" value="1"/>
</dbReference>
<reference evidence="2" key="1">
    <citation type="submission" date="2013-08" db="EMBL/GenBank/DDBJ databases">
        <authorList>
            <person name="Mendez C."/>
            <person name="Richter M."/>
            <person name="Ferrer M."/>
            <person name="Sanchez J."/>
        </authorList>
    </citation>
    <scope>NUCLEOTIDE SEQUENCE</scope>
</reference>
<evidence type="ECO:0000313" key="2">
    <source>
        <dbReference type="EMBL" id="EQD78199.1"/>
    </source>
</evidence>
<dbReference type="InterPro" id="IPR011990">
    <property type="entry name" value="TPR-like_helical_dom_sf"/>
</dbReference>
<comment type="caution">
    <text evidence="2">The sequence shown here is derived from an EMBL/GenBank/DDBJ whole genome shotgun (WGS) entry which is preliminary data.</text>
</comment>